<dbReference type="AlphaFoldDB" id="A0ABD3SPK9"/>
<feature type="region of interest" description="Disordered" evidence="1">
    <location>
        <begin position="24"/>
        <end position="44"/>
    </location>
</feature>
<evidence type="ECO:0000256" key="1">
    <source>
        <dbReference type="SAM" id="MobiDB-lite"/>
    </source>
</evidence>
<gene>
    <name evidence="3" type="ORF">ACHAXA_004624</name>
</gene>
<feature type="region of interest" description="Disordered" evidence="1">
    <location>
        <begin position="73"/>
        <end position="97"/>
    </location>
</feature>
<dbReference type="Proteomes" id="UP001530377">
    <property type="component" value="Unassembled WGS sequence"/>
</dbReference>
<dbReference type="EMBL" id="JALLPB020000024">
    <property type="protein sequence ID" value="KAL3826306.1"/>
    <property type="molecule type" value="Genomic_DNA"/>
</dbReference>
<proteinExistence type="predicted"/>
<evidence type="ECO:0000313" key="4">
    <source>
        <dbReference type="Proteomes" id="UP001530377"/>
    </source>
</evidence>
<dbReference type="PANTHER" id="PTHR12771:SF56">
    <property type="entry name" value="CED-12"/>
    <property type="match status" value="1"/>
</dbReference>
<name>A0ABD3SPK9_9STRA</name>
<reference evidence="3 4" key="1">
    <citation type="submission" date="2024-10" db="EMBL/GenBank/DDBJ databases">
        <title>Updated reference genomes for cyclostephanoid diatoms.</title>
        <authorList>
            <person name="Roberts W.R."/>
            <person name="Alverson A.J."/>
        </authorList>
    </citation>
    <scope>NUCLEOTIDE SEQUENCE [LARGE SCALE GENOMIC DNA]</scope>
    <source>
        <strain evidence="3 4">AJA228-03</strain>
    </source>
</reference>
<keyword evidence="4" id="KW-1185">Reference proteome</keyword>
<dbReference type="InterPro" id="IPR006816">
    <property type="entry name" value="ELMO_dom"/>
</dbReference>
<dbReference type="PANTHER" id="PTHR12771">
    <property type="entry name" value="ENGULFMENT AND CELL MOTILITY"/>
    <property type="match status" value="1"/>
</dbReference>
<evidence type="ECO:0000259" key="2">
    <source>
        <dbReference type="PROSITE" id="PS51335"/>
    </source>
</evidence>
<accession>A0ABD3SPK9</accession>
<dbReference type="PROSITE" id="PS51335">
    <property type="entry name" value="ELMO"/>
    <property type="match status" value="1"/>
</dbReference>
<feature type="compositionally biased region" description="Low complexity" evidence="1">
    <location>
        <begin position="74"/>
        <end position="96"/>
    </location>
</feature>
<evidence type="ECO:0000313" key="3">
    <source>
        <dbReference type="EMBL" id="KAL3826306.1"/>
    </source>
</evidence>
<protein>
    <recommendedName>
        <fullName evidence="2">ELMO domain-containing protein</fullName>
    </recommendedName>
</protein>
<comment type="caution">
    <text evidence="3">The sequence shown here is derived from an EMBL/GenBank/DDBJ whole genome shotgun (WGS) entry which is preliminary data.</text>
</comment>
<organism evidence="3 4">
    <name type="scientific">Cyclostephanos tholiformis</name>
    <dbReference type="NCBI Taxonomy" id="382380"/>
    <lineage>
        <taxon>Eukaryota</taxon>
        <taxon>Sar</taxon>
        <taxon>Stramenopiles</taxon>
        <taxon>Ochrophyta</taxon>
        <taxon>Bacillariophyta</taxon>
        <taxon>Coscinodiscophyceae</taxon>
        <taxon>Thalassiosirophycidae</taxon>
        <taxon>Stephanodiscales</taxon>
        <taxon>Stephanodiscaceae</taxon>
        <taxon>Cyclostephanos</taxon>
    </lineage>
</organism>
<dbReference type="InterPro" id="IPR050868">
    <property type="entry name" value="ELMO_domain-containing"/>
</dbReference>
<feature type="domain" description="ELMO" evidence="2">
    <location>
        <begin position="220"/>
        <end position="471"/>
    </location>
</feature>
<sequence length="696" mass="73905">MAELPHVIDDDDDDAVVVALAGGGAALGAPPSPPPPSSGGSPWNAVMGGMAGSIATTFQYSSRAGTIGVGVDGGASSSSSSSIDGRGSGSSSSSSSFPILSDLTSNILASSSTAAQAINANVSAVVATAGGSLASVKVPPIQAGGWSFAKSLSRTVGLGNTLPDKTTASQVLMFRQLLHTHCRPGLRLSRNYEGTAAQRAVLHMPWWERGIEQSRKMIISYDNLITRLWLSGAIMPYERGGYASASSAAVDRDDDCPGHIDTMIDERGLPPVPHQYWVDRLGFQQDDPVTDFRSGGVLSLAMLVHIIESCPAVHSRFIPKPSNAHSSTAAVSTSLNDDDRILTLEEIISEDASVLPFGITCINITDMLAKFLLFSKAIDKMDALLSAKPFWRMFIDPNALLILQEVSLDLLCDVCVEIGRERRISELAEIERDIGQVKKDGGMSGTRRGKVTVFDFSEILERTEKRVGEEILGAGPQNVDELRAVALKVKSKYRMRIQLKEKHANNVNGPSSPLGKHIPPIPTMSMPSKESMMNVTNTVFGGVTGGFASLLKRGDSSIKGLSAGNGSGGPSIDVIDFASAATRNDPPATDGQEVEVHLDGTISYVPDRNLLGTFPISPTSPFAPLPHDPNDGNTATKVAVDELDKLSSELGELSAVSLEAYDLLGDEFDMTNLDSMDHRVDSLSAFNIDDDDFFSS</sequence>
<dbReference type="Pfam" id="PF04727">
    <property type="entry name" value="ELMO_CED12"/>
    <property type="match status" value="1"/>
</dbReference>